<dbReference type="InterPro" id="IPR036259">
    <property type="entry name" value="MFS_trans_sf"/>
</dbReference>
<feature type="region of interest" description="Disordered" evidence="1">
    <location>
        <begin position="141"/>
        <end position="162"/>
    </location>
</feature>
<keyword evidence="2" id="KW-0472">Membrane</keyword>
<feature type="transmembrane region" description="Helical" evidence="2">
    <location>
        <begin position="114"/>
        <end position="135"/>
    </location>
</feature>
<keyword evidence="2" id="KW-1133">Transmembrane helix</keyword>
<name>A0ABS3MKE1_9BRAD</name>
<organism evidence="3 4">
    <name type="scientific">Bradyrhizobium quebecense</name>
    <dbReference type="NCBI Taxonomy" id="2748629"/>
    <lineage>
        <taxon>Bacteria</taxon>
        <taxon>Pseudomonadati</taxon>
        <taxon>Pseudomonadota</taxon>
        <taxon>Alphaproteobacteria</taxon>
        <taxon>Hyphomicrobiales</taxon>
        <taxon>Nitrobacteraceae</taxon>
        <taxon>Bradyrhizobium</taxon>
    </lineage>
</organism>
<feature type="transmembrane region" description="Helical" evidence="2">
    <location>
        <begin position="43"/>
        <end position="63"/>
    </location>
</feature>
<comment type="caution">
    <text evidence="3">The sequence shown here is derived from an EMBL/GenBank/DDBJ whole genome shotgun (WGS) entry which is preliminary data.</text>
</comment>
<feature type="transmembrane region" description="Helical" evidence="2">
    <location>
        <begin position="20"/>
        <end position="37"/>
    </location>
</feature>
<accession>A0ABS3MKE1</accession>
<feature type="compositionally biased region" description="Basic and acidic residues" evidence="1">
    <location>
        <begin position="148"/>
        <end position="162"/>
    </location>
</feature>
<evidence type="ECO:0000313" key="3">
    <source>
        <dbReference type="EMBL" id="MBO1431928.1"/>
    </source>
</evidence>
<dbReference type="Gene3D" id="1.20.1250.20">
    <property type="entry name" value="MFS general substrate transporter like domains"/>
    <property type="match status" value="1"/>
</dbReference>
<protein>
    <submittedName>
        <fullName evidence="3">DUF3147 family protein</fullName>
    </submittedName>
</protein>
<dbReference type="Pfam" id="PF11345">
    <property type="entry name" value="DUF3147"/>
    <property type="match status" value="1"/>
</dbReference>
<proteinExistence type="predicted"/>
<keyword evidence="4" id="KW-1185">Reference proteome</keyword>
<dbReference type="InterPro" id="IPR021493">
    <property type="entry name" value="DUF3147"/>
</dbReference>
<evidence type="ECO:0000256" key="1">
    <source>
        <dbReference type="SAM" id="MobiDB-lite"/>
    </source>
</evidence>
<evidence type="ECO:0000313" key="4">
    <source>
        <dbReference type="Proteomes" id="UP000692816"/>
    </source>
</evidence>
<gene>
    <name evidence="3" type="ORF">J4P68_21080</name>
</gene>
<reference evidence="3" key="1">
    <citation type="journal article" date="2021" name="Int. J. Syst. Evol. Microbiol.">
        <title>Bradyrhizobium septentrionale sp. nov. (sv. septentrionale) and Bradyrhizobium quebecense sp. nov. (sv. septentrionale) associated with legumes native to Canada possess rearranged symbiosis genes and numerous insertion sequences.</title>
        <authorList>
            <person name="Bromfield E.S.P."/>
            <person name="Cloutier S."/>
        </authorList>
    </citation>
    <scope>NUCLEOTIDE SEQUENCE</scope>
    <source>
        <strain evidence="3">12S5</strain>
    </source>
</reference>
<dbReference type="EMBL" id="JAGEPA010000001">
    <property type="protein sequence ID" value="MBO1431928.1"/>
    <property type="molecule type" value="Genomic_DNA"/>
</dbReference>
<dbReference type="RefSeq" id="WP_207834532.1">
    <property type="nucleotide sequence ID" value="NZ_CP088282.1"/>
</dbReference>
<feature type="transmembrane region" description="Helical" evidence="2">
    <location>
        <begin position="84"/>
        <end position="108"/>
    </location>
</feature>
<evidence type="ECO:0000256" key="2">
    <source>
        <dbReference type="SAM" id="Phobius"/>
    </source>
</evidence>
<sequence length="162" mass="17423">MTPVRFSSSALREGSWSEYLTRFVLGGGATVFTGLISSYCGAYIGGAFVALPAIFCASATLIEKHEIRRKRQAGLDGTRRGQQAAALDAAGAALGAIGMLAFAIVFSLTVDRSVPAAFIAASFAWLICSVAAWHVRRKMRSARRTRKQGNDPVRREADRIVQ</sequence>
<dbReference type="Proteomes" id="UP000692816">
    <property type="component" value="Unassembled WGS sequence"/>
</dbReference>
<keyword evidence="2" id="KW-0812">Transmembrane</keyword>